<evidence type="ECO:0000313" key="6">
    <source>
        <dbReference type="EMBL" id="RII40046.1"/>
    </source>
</evidence>
<evidence type="ECO:0000256" key="2">
    <source>
        <dbReference type="ARBA" id="ARBA00022723"/>
    </source>
</evidence>
<dbReference type="GO" id="GO:0071543">
    <property type="term" value="P:diphosphoinositol polyphosphate metabolic process"/>
    <property type="evidence" value="ECO:0007669"/>
    <property type="project" value="TreeGrafter"/>
</dbReference>
<dbReference type="GO" id="GO:0000298">
    <property type="term" value="F:endopolyphosphatase activity"/>
    <property type="evidence" value="ECO:0007669"/>
    <property type="project" value="TreeGrafter"/>
</dbReference>
<proteinExistence type="predicted"/>
<evidence type="ECO:0000256" key="4">
    <source>
        <dbReference type="ARBA" id="ARBA00022842"/>
    </source>
</evidence>
<dbReference type="PANTHER" id="PTHR12629:SF0">
    <property type="entry name" value="DIPHOSPHOINOSITOL-POLYPHOSPHATE DIPHOSPHATASE"/>
    <property type="match status" value="1"/>
</dbReference>
<protein>
    <submittedName>
        <fullName evidence="6">NUDIX domain-containing protein</fullName>
    </submittedName>
</protein>
<dbReference type="AlphaFoldDB" id="A0A399JBN8"/>
<dbReference type="Proteomes" id="UP000265848">
    <property type="component" value="Unassembled WGS sequence"/>
</dbReference>
<dbReference type="GO" id="GO:1901909">
    <property type="term" value="P:diadenosine hexaphosphate catabolic process"/>
    <property type="evidence" value="ECO:0007669"/>
    <property type="project" value="TreeGrafter"/>
</dbReference>
<dbReference type="RefSeq" id="WP_119397925.1">
    <property type="nucleotide sequence ID" value="NZ_QWJJ01000003.1"/>
</dbReference>
<feature type="domain" description="Nudix hydrolase" evidence="5">
    <location>
        <begin position="20"/>
        <end position="150"/>
    </location>
</feature>
<keyword evidence="7" id="KW-1185">Reference proteome</keyword>
<dbReference type="GO" id="GO:1901911">
    <property type="term" value="P:adenosine 5'-(hexahydrogen pentaphosphate) catabolic process"/>
    <property type="evidence" value="ECO:0007669"/>
    <property type="project" value="TreeGrafter"/>
</dbReference>
<dbReference type="GO" id="GO:0034431">
    <property type="term" value="F:bis(5'-adenosyl)-hexaphosphatase activity"/>
    <property type="evidence" value="ECO:0007669"/>
    <property type="project" value="TreeGrafter"/>
</dbReference>
<dbReference type="SUPFAM" id="SSF55811">
    <property type="entry name" value="Nudix"/>
    <property type="match status" value="1"/>
</dbReference>
<dbReference type="PANTHER" id="PTHR12629">
    <property type="entry name" value="DIPHOSPHOINOSITOL POLYPHOSPHATE PHOSPHOHYDROLASE"/>
    <property type="match status" value="1"/>
</dbReference>
<accession>A0A399JBN8</accession>
<dbReference type="GO" id="GO:1901907">
    <property type="term" value="P:diadenosine pentaphosphate catabolic process"/>
    <property type="evidence" value="ECO:0007669"/>
    <property type="project" value="TreeGrafter"/>
</dbReference>
<dbReference type="GO" id="GO:0034432">
    <property type="term" value="F:bis(5'-adenosyl)-pentaphosphatase activity"/>
    <property type="evidence" value="ECO:0007669"/>
    <property type="project" value="TreeGrafter"/>
</dbReference>
<comment type="cofactor">
    <cofactor evidence="1">
        <name>Mg(2+)</name>
        <dbReference type="ChEBI" id="CHEBI:18420"/>
    </cofactor>
</comment>
<evidence type="ECO:0000256" key="3">
    <source>
        <dbReference type="ARBA" id="ARBA00022801"/>
    </source>
</evidence>
<gene>
    <name evidence="6" type="ORF">DL237_05010</name>
</gene>
<evidence type="ECO:0000256" key="1">
    <source>
        <dbReference type="ARBA" id="ARBA00001946"/>
    </source>
</evidence>
<dbReference type="GO" id="GO:0005737">
    <property type="term" value="C:cytoplasm"/>
    <property type="evidence" value="ECO:0007669"/>
    <property type="project" value="TreeGrafter"/>
</dbReference>
<dbReference type="EMBL" id="QWJJ01000003">
    <property type="protein sequence ID" value="RII40046.1"/>
    <property type="molecule type" value="Genomic_DNA"/>
</dbReference>
<comment type="caution">
    <text evidence="6">The sequence shown here is derived from an EMBL/GenBank/DDBJ whole genome shotgun (WGS) entry which is preliminary data.</text>
</comment>
<dbReference type="InterPro" id="IPR047198">
    <property type="entry name" value="DDP-like_NUDIX"/>
</dbReference>
<dbReference type="InterPro" id="IPR015797">
    <property type="entry name" value="NUDIX_hydrolase-like_dom_sf"/>
</dbReference>
<dbReference type="CDD" id="cd04666">
    <property type="entry name" value="NUDIX_DIPP2_like_Nudt4"/>
    <property type="match status" value="1"/>
</dbReference>
<dbReference type="InterPro" id="IPR000086">
    <property type="entry name" value="NUDIX_hydrolase_dom"/>
</dbReference>
<keyword evidence="4" id="KW-0460">Magnesium</keyword>
<dbReference type="PROSITE" id="PS51462">
    <property type="entry name" value="NUDIX"/>
    <property type="match status" value="1"/>
</dbReference>
<dbReference type="OrthoDB" id="7066910at2"/>
<evidence type="ECO:0000313" key="7">
    <source>
        <dbReference type="Proteomes" id="UP000265848"/>
    </source>
</evidence>
<keyword evidence="2" id="KW-0479">Metal-binding</keyword>
<evidence type="ECO:0000259" key="5">
    <source>
        <dbReference type="PROSITE" id="PS51462"/>
    </source>
</evidence>
<dbReference type="GO" id="GO:0046872">
    <property type="term" value="F:metal ion binding"/>
    <property type="evidence" value="ECO:0007669"/>
    <property type="project" value="UniProtKB-KW"/>
</dbReference>
<dbReference type="GO" id="GO:0008486">
    <property type="term" value="F:diphosphoinositol-polyphosphate diphosphatase activity"/>
    <property type="evidence" value="ECO:0007669"/>
    <property type="project" value="TreeGrafter"/>
</dbReference>
<sequence length="156" mass="17413">MTAQPQAGFRTAHEGRHHVQTQYAALCYRLIKGKPRILLITSRGTKRWIIPKGWPMQGKPPGAAALQEAYEEAGVVGQVNETPLGMYSYIKSLSDGRALPCVGVVYAVNVDAMKGHFPEEGERRLKWFSRKKAARKVEEPELARIIRDFDPVQGLA</sequence>
<dbReference type="Gene3D" id="3.90.79.10">
    <property type="entry name" value="Nucleoside Triphosphate Pyrophosphohydrolase"/>
    <property type="match status" value="1"/>
</dbReference>
<keyword evidence="3" id="KW-0378">Hydrolase</keyword>
<reference evidence="6 7" key="1">
    <citation type="submission" date="2018-08" db="EMBL/GenBank/DDBJ databases">
        <title>Pseudooceanicola sediminis CY03 in the family Rhodobacteracea.</title>
        <authorList>
            <person name="Zhang Y.-J."/>
        </authorList>
    </citation>
    <scope>NUCLEOTIDE SEQUENCE [LARGE SCALE GENOMIC DNA]</scope>
    <source>
        <strain evidence="6 7">CY03</strain>
    </source>
</reference>
<name>A0A399JBN8_9RHOB</name>
<organism evidence="6 7">
    <name type="scientific">Pseudooceanicola sediminis</name>
    <dbReference type="NCBI Taxonomy" id="2211117"/>
    <lineage>
        <taxon>Bacteria</taxon>
        <taxon>Pseudomonadati</taxon>
        <taxon>Pseudomonadota</taxon>
        <taxon>Alphaproteobacteria</taxon>
        <taxon>Rhodobacterales</taxon>
        <taxon>Paracoccaceae</taxon>
        <taxon>Pseudooceanicola</taxon>
    </lineage>
</organism>
<dbReference type="Pfam" id="PF00293">
    <property type="entry name" value="NUDIX"/>
    <property type="match status" value="1"/>
</dbReference>